<evidence type="ECO:0000256" key="1">
    <source>
        <dbReference type="SAM" id="MobiDB-lite"/>
    </source>
</evidence>
<feature type="compositionally biased region" description="Polar residues" evidence="1">
    <location>
        <begin position="113"/>
        <end position="130"/>
    </location>
</feature>
<dbReference type="Proteomes" id="UP001345827">
    <property type="component" value="Unassembled WGS sequence"/>
</dbReference>
<comment type="caution">
    <text evidence="2">The sequence shown here is derived from an EMBL/GenBank/DDBJ whole genome shotgun (WGS) entry which is preliminary data.</text>
</comment>
<evidence type="ECO:0000313" key="3">
    <source>
        <dbReference type="Proteomes" id="UP001345827"/>
    </source>
</evidence>
<accession>A0AAV9PQA7</accession>
<dbReference type="AlphaFoldDB" id="A0AAV9PQA7"/>
<reference evidence="2 3" key="1">
    <citation type="submission" date="2023-06" db="EMBL/GenBank/DDBJ databases">
        <title>Black Yeasts Isolated from many extreme environments.</title>
        <authorList>
            <person name="Coleine C."/>
            <person name="Stajich J.E."/>
            <person name="Selbmann L."/>
        </authorList>
    </citation>
    <scope>NUCLEOTIDE SEQUENCE [LARGE SCALE GENOMIC DNA]</scope>
    <source>
        <strain evidence="2 3">CCFEE 5887</strain>
    </source>
</reference>
<name>A0AAV9PQA7_9PEZI</name>
<organism evidence="2 3">
    <name type="scientific">Vermiconidia calcicola</name>
    <dbReference type="NCBI Taxonomy" id="1690605"/>
    <lineage>
        <taxon>Eukaryota</taxon>
        <taxon>Fungi</taxon>
        <taxon>Dikarya</taxon>
        <taxon>Ascomycota</taxon>
        <taxon>Pezizomycotina</taxon>
        <taxon>Dothideomycetes</taxon>
        <taxon>Dothideomycetidae</taxon>
        <taxon>Mycosphaerellales</taxon>
        <taxon>Extremaceae</taxon>
        <taxon>Vermiconidia</taxon>
    </lineage>
</organism>
<protein>
    <submittedName>
        <fullName evidence="2">Uncharacterized protein</fullName>
    </submittedName>
</protein>
<gene>
    <name evidence="2" type="ORF">LTR25_011193</name>
</gene>
<sequence length="195" mass="20668">MNNNTCELGSLFTSSTLSTALFPSAAASGDRVSAEPPPESSAGRPGPSDACSVEQAPPVRESTSNFDVADSFEIDLASSPSESKMPHQPAAAQNESFEAEMTEREPPKKKPKLSQQPSTLEDQNPSQDTVPPSAPDKASKSEISTQSPDTPTPRADLAKETEVFLLDEQGNSVACSETVQPLCLHTLLVNRAEPE</sequence>
<evidence type="ECO:0000313" key="2">
    <source>
        <dbReference type="EMBL" id="KAK5527446.1"/>
    </source>
</evidence>
<keyword evidence="3" id="KW-1185">Reference proteome</keyword>
<feature type="region of interest" description="Disordered" evidence="1">
    <location>
        <begin position="25"/>
        <end position="160"/>
    </location>
</feature>
<dbReference type="EMBL" id="JAXLQG010000065">
    <property type="protein sequence ID" value="KAK5527446.1"/>
    <property type="molecule type" value="Genomic_DNA"/>
</dbReference>
<proteinExistence type="predicted"/>